<gene>
    <name evidence="4" type="ORF">SPPG_01622</name>
</gene>
<accession>A0A0L0HSV6</accession>
<dbReference type="Proteomes" id="UP000053201">
    <property type="component" value="Unassembled WGS sequence"/>
</dbReference>
<name>A0A0L0HSV6_SPIPD</name>
<dbReference type="GO" id="GO:0005096">
    <property type="term" value="F:GTPase activator activity"/>
    <property type="evidence" value="ECO:0007669"/>
    <property type="project" value="UniProtKB-KW"/>
</dbReference>
<feature type="compositionally biased region" description="Pro residues" evidence="2">
    <location>
        <begin position="322"/>
        <end position="331"/>
    </location>
</feature>
<dbReference type="EMBL" id="KQ257451">
    <property type="protein sequence ID" value="KND04188.1"/>
    <property type="molecule type" value="Genomic_DNA"/>
</dbReference>
<feature type="domain" description="Rho-GAP" evidence="3">
    <location>
        <begin position="523"/>
        <end position="733"/>
    </location>
</feature>
<dbReference type="InParanoid" id="A0A0L0HSV6"/>
<feature type="compositionally biased region" description="Pro residues" evidence="2">
    <location>
        <begin position="296"/>
        <end position="305"/>
    </location>
</feature>
<keyword evidence="5" id="KW-1185">Reference proteome</keyword>
<organism evidence="4 5">
    <name type="scientific">Spizellomyces punctatus (strain DAOM BR117)</name>
    <dbReference type="NCBI Taxonomy" id="645134"/>
    <lineage>
        <taxon>Eukaryota</taxon>
        <taxon>Fungi</taxon>
        <taxon>Fungi incertae sedis</taxon>
        <taxon>Chytridiomycota</taxon>
        <taxon>Chytridiomycota incertae sedis</taxon>
        <taxon>Chytridiomycetes</taxon>
        <taxon>Spizellomycetales</taxon>
        <taxon>Spizellomycetaceae</taxon>
        <taxon>Spizellomyces</taxon>
    </lineage>
</organism>
<dbReference type="OMA" id="THAAYAG"/>
<feature type="region of interest" description="Disordered" evidence="2">
    <location>
        <begin position="267"/>
        <end position="308"/>
    </location>
</feature>
<dbReference type="STRING" id="645134.A0A0L0HSV6"/>
<feature type="region of interest" description="Disordered" evidence="2">
    <location>
        <begin position="76"/>
        <end position="103"/>
    </location>
</feature>
<dbReference type="AlphaFoldDB" id="A0A0L0HSV6"/>
<feature type="compositionally biased region" description="Polar residues" evidence="2">
    <location>
        <begin position="754"/>
        <end position="764"/>
    </location>
</feature>
<evidence type="ECO:0000259" key="3">
    <source>
        <dbReference type="PROSITE" id="PS50238"/>
    </source>
</evidence>
<feature type="region of interest" description="Disordered" evidence="2">
    <location>
        <begin position="754"/>
        <end position="775"/>
    </location>
</feature>
<evidence type="ECO:0000313" key="5">
    <source>
        <dbReference type="Proteomes" id="UP000053201"/>
    </source>
</evidence>
<feature type="region of interest" description="Disordered" evidence="2">
    <location>
        <begin position="320"/>
        <end position="394"/>
    </location>
</feature>
<dbReference type="InterPro" id="IPR008936">
    <property type="entry name" value="Rho_GTPase_activation_prot"/>
</dbReference>
<dbReference type="PANTHER" id="PTHR14963:SF7">
    <property type="entry name" value="RHO GTPASE-ACTIVATING PROTEIN 19"/>
    <property type="match status" value="1"/>
</dbReference>
<reference evidence="4 5" key="1">
    <citation type="submission" date="2009-08" db="EMBL/GenBank/DDBJ databases">
        <title>The Genome Sequence of Spizellomyces punctatus strain DAOM BR117.</title>
        <authorList>
            <consortium name="The Broad Institute Genome Sequencing Platform"/>
            <person name="Russ C."/>
            <person name="Cuomo C."/>
            <person name="Shea T."/>
            <person name="Young S.K."/>
            <person name="Zeng Q."/>
            <person name="Koehrsen M."/>
            <person name="Haas B."/>
            <person name="Borodovsky M."/>
            <person name="Guigo R."/>
            <person name="Alvarado L."/>
            <person name="Berlin A."/>
            <person name="Bochicchio J."/>
            <person name="Borenstein D."/>
            <person name="Chapman S."/>
            <person name="Chen Z."/>
            <person name="Engels R."/>
            <person name="Freedman E."/>
            <person name="Gellesch M."/>
            <person name="Goldberg J."/>
            <person name="Griggs A."/>
            <person name="Gujja S."/>
            <person name="Heiman D."/>
            <person name="Hepburn T."/>
            <person name="Howarth C."/>
            <person name="Jen D."/>
            <person name="Larson L."/>
            <person name="Lewis B."/>
            <person name="Mehta T."/>
            <person name="Park D."/>
            <person name="Pearson M."/>
            <person name="Roberts A."/>
            <person name="Saif S."/>
            <person name="Shenoy N."/>
            <person name="Sisk P."/>
            <person name="Stolte C."/>
            <person name="Sykes S."/>
            <person name="Thomson T."/>
            <person name="Walk T."/>
            <person name="White J."/>
            <person name="Yandava C."/>
            <person name="Burger G."/>
            <person name="Gray M.W."/>
            <person name="Holland P.W.H."/>
            <person name="King N."/>
            <person name="Lang F.B.F."/>
            <person name="Roger A.J."/>
            <person name="Ruiz-Trillo I."/>
            <person name="Lander E."/>
            <person name="Nusbaum C."/>
        </authorList>
    </citation>
    <scope>NUCLEOTIDE SEQUENCE [LARGE SCALE GENOMIC DNA]</scope>
    <source>
        <strain evidence="4 5">DAOM BR117</strain>
    </source>
</reference>
<dbReference type="Pfam" id="PF00620">
    <property type="entry name" value="RhoGAP"/>
    <property type="match status" value="1"/>
</dbReference>
<evidence type="ECO:0000256" key="1">
    <source>
        <dbReference type="ARBA" id="ARBA00022468"/>
    </source>
</evidence>
<dbReference type="PANTHER" id="PTHR14963">
    <property type="entry name" value="RHO GTPASE ACTIVATING PROTEIN 18,19-RELATED"/>
    <property type="match status" value="1"/>
</dbReference>
<evidence type="ECO:0000256" key="2">
    <source>
        <dbReference type="SAM" id="MobiDB-lite"/>
    </source>
</evidence>
<keyword evidence="1" id="KW-0343">GTPase activation</keyword>
<protein>
    <recommendedName>
        <fullName evidence="3">Rho-GAP domain-containing protein</fullName>
    </recommendedName>
</protein>
<sequence length="775" mass="85404">MRTPTLPHAVRSATVVPAATIASLDHQFRGQMDLQAKGTVPGQLRDKGKTPVHVSKSTESLASRVSVREEISRMNAAMQNKQEEVARSRKSSTESTTSASGIRRAATVARAPLAPQTATLLASIDTAADAERVLRTAIANHDAVQAAIRDATVSVDAERRAEVRRRKEQDERWERMRAALARGEMGPAPPGERDIRMIMADRKKIDALHAKRRRTAMSKVRQDNEMRLSNIKASLQGLEPLLAGSNQEWADLTQRFHRTMELLNEVDDVPLGTEGSMSSLSSGDESVEERDEQHRPPSPQSPPLAPTTADSVETLQIEVVQPAPPSPPTKPTIPDLPTLPAEPFEPFGPFEPAQAAEPSQLSLSSEVFLAPEVPPSPPSIPAEPAATLGTPLEFQPSLPSDLSLSLPAVQSETLSEDASTSFPTLPSLNSQASQPSLSGQPIHTSPQPPTDVHTDVVKKELMSLIEDHPYVMSASVLYSKLHPSQSRLKRIWRDIKPRPSPPDIYGDQKKRAANKNPPRYYGASLEEMMGGPDPGSSMQTITRDRMPAIMVQLIEWLRAGEPPGIASDGIFRMGIGKLKVEGYRDIIESGGQLPYIPTPDPRKEPLTALHIGGLLKMFFRDLKEPLLTHRLYKPFIKAAGFTDHEKRLRMLQLLVQLLPAEHQAVLQYLLGFLADVVALSGVNRMTSKNVATCFGPNILREKYYRKPTEEDVKEHYDLVEVVSFMIDNHADLWQVPEDVQAKLQVAATVAPSQPTSEKTKTNLMSRFIPRRRRSA</sequence>
<dbReference type="eggNOG" id="KOG4407">
    <property type="taxonomic scope" value="Eukaryota"/>
</dbReference>
<dbReference type="GO" id="GO:0051056">
    <property type="term" value="P:regulation of small GTPase mediated signal transduction"/>
    <property type="evidence" value="ECO:0007669"/>
    <property type="project" value="TreeGrafter"/>
</dbReference>
<dbReference type="RefSeq" id="XP_016612227.1">
    <property type="nucleotide sequence ID" value="XM_016749940.1"/>
</dbReference>
<dbReference type="OrthoDB" id="79452at2759"/>
<feature type="compositionally biased region" description="Low complexity" evidence="2">
    <location>
        <begin position="272"/>
        <end position="284"/>
    </location>
</feature>
<evidence type="ECO:0000313" key="4">
    <source>
        <dbReference type="EMBL" id="KND04188.1"/>
    </source>
</evidence>
<dbReference type="Gene3D" id="1.10.555.10">
    <property type="entry name" value="Rho GTPase activation protein"/>
    <property type="match status" value="1"/>
</dbReference>
<dbReference type="SUPFAM" id="SSF48350">
    <property type="entry name" value="GTPase activation domain, GAP"/>
    <property type="match status" value="1"/>
</dbReference>
<feature type="compositionally biased region" description="Polar residues" evidence="2">
    <location>
        <begin position="409"/>
        <end position="445"/>
    </location>
</feature>
<proteinExistence type="predicted"/>
<dbReference type="GO" id="GO:0005737">
    <property type="term" value="C:cytoplasm"/>
    <property type="evidence" value="ECO:0007669"/>
    <property type="project" value="TreeGrafter"/>
</dbReference>
<dbReference type="VEuPathDB" id="FungiDB:SPPG_01622"/>
<feature type="compositionally biased region" description="Pro residues" evidence="2">
    <location>
        <begin position="372"/>
        <end position="381"/>
    </location>
</feature>
<dbReference type="CDD" id="cd00159">
    <property type="entry name" value="RhoGAP"/>
    <property type="match status" value="1"/>
</dbReference>
<dbReference type="PROSITE" id="PS50238">
    <property type="entry name" value="RHOGAP"/>
    <property type="match status" value="1"/>
</dbReference>
<feature type="compositionally biased region" description="Low complexity" evidence="2">
    <location>
        <begin position="332"/>
        <end position="358"/>
    </location>
</feature>
<dbReference type="GO" id="GO:0007165">
    <property type="term" value="P:signal transduction"/>
    <property type="evidence" value="ECO:0007669"/>
    <property type="project" value="InterPro"/>
</dbReference>
<dbReference type="SMART" id="SM00324">
    <property type="entry name" value="RhoGAP"/>
    <property type="match status" value="1"/>
</dbReference>
<dbReference type="InterPro" id="IPR000198">
    <property type="entry name" value="RhoGAP_dom"/>
</dbReference>
<dbReference type="GeneID" id="27685273"/>
<feature type="region of interest" description="Disordered" evidence="2">
    <location>
        <begin position="495"/>
        <end position="516"/>
    </location>
</feature>
<feature type="region of interest" description="Disordered" evidence="2">
    <location>
        <begin position="409"/>
        <end position="451"/>
    </location>
</feature>